<feature type="non-terminal residue" evidence="1">
    <location>
        <position position="1"/>
    </location>
</feature>
<accession>A0A392SM40</accession>
<organism evidence="1 2">
    <name type="scientific">Trifolium medium</name>
    <dbReference type="NCBI Taxonomy" id="97028"/>
    <lineage>
        <taxon>Eukaryota</taxon>
        <taxon>Viridiplantae</taxon>
        <taxon>Streptophyta</taxon>
        <taxon>Embryophyta</taxon>
        <taxon>Tracheophyta</taxon>
        <taxon>Spermatophyta</taxon>
        <taxon>Magnoliopsida</taxon>
        <taxon>eudicotyledons</taxon>
        <taxon>Gunneridae</taxon>
        <taxon>Pentapetalae</taxon>
        <taxon>rosids</taxon>
        <taxon>fabids</taxon>
        <taxon>Fabales</taxon>
        <taxon>Fabaceae</taxon>
        <taxon>Papilionoideae</taxon>
        <taxon>50 kb inversion clade</taxon>
        <taxon>NPAAA clade</taxon>
        <taxon>Hologalegina</taxon>
        <taxon>IRL clade</taxon>
        <taxon>Trifolieae</taxon>
        <taxon>Trifolium</taxon>
    </lineage>
</organism>
<sequence length="91" mass="11004">WMKRWKHHYKKTTKSKFGVKQNPAIMKMKRKRRHQLDAVLEWIHGEPLLTVPDKGSEPYKHWKKNDGDDRDCQKECGYITEDEPERTYPPP</sequence>
<evidence type="ECO:0000313" key="1">
    <source>
        <dbReference type="EMBL" id="MCI49951.1"/>
    </source>
</evidence>
<dbReference type="AlphaFoldDB" id="A0A392SM40"/>
<comment type="caution">
    <text evidence="1">The sequence shown here is derived from an EMBL/GenBank/DDBJ whole genome shotgun (WGS) entry which is preliminary data.</text>
</comment>
<protein>
    <submittedName>
        <fullName evidence="1">Uncharacterized protein</fullName>
    </submittedName>
</protein>
<evidence type="ECO:0000313" key="2">
    <source>
        <dbReference type="Proteomes" id="UP000265520"/>
    </source>
</evidence>
<reference evidence="1 2" key="1">
    <citation type="journal article" date="2018" name="Front. Plant Sci.">
        <title>Red Clover (Trifolium pratense) and Zigzag Clover (T. medium) - A Picture of Genomic Similarities and Differences.</title>
        <authorList>
            <person name="Dluhosova J."/>
            <person name="Istvanek J."/>
            <person name="Nedelnik J."/>
            <person name="Repkova J."/>
        </authorList>
    </citation>
    <scope>NUCLEOTIDE SEQUENCE [LARGE SCALE GENOMIC DNA]</scope>
    <source>
        <strain evidence="2">cv. 10/8</strain>
        <tissue evidence="1">Leaf</tissue>
    </source>
</reference>
<keyword evidence="2" id="KW-1185">Reference proteome</keyword>
<name>A0A392SM40_9FABA</name>
<dbReference type="Proteomes" id="UP000265520">
    <property type="component" value="Unassembled WGS sequence"/>
</dbReference>
<dbReference type="EMBL" id="LXQA010409207">
    <property type="protein sequence ID" value="MCI49951.1"/>
    <property type="molecule type" value="Genomic_DNA"/>
</dbReference>
<proteinExistence type="predicted"/>